<reference evidence="2" key="1">
    <citation type="journal article" date="2021" name="PeerJ">
        <title>Extensive microbial diversity within the chicken gut microbiome revealed by metagenomics and culture.</title>
        <authorList>
            <person name="Gilroy R."/>
            <person name="Ravi A."/>
            <person name="Getino M."/>
            <person name="Pursley I."/>
            <person name="Horton D.L."/>
            <person name="Alikhan N.F."/>
            <person name="Baker D."/>
            <person name="Gharbi K."/>
            <person name="Hall N."/>
            <person name="Watson M."/>
            <person name="Adriaenssens E.M."/>
            <person name="Foster-Nyarko E."/>
            <person name="Jarju S."/>
            <person name="Secka A."/>
            <person name="Antonio M."/>
            <person name="Oren A."/>
            <person name="Chaudhuri R.R."/>
            <person name="La Ragione R."/>
            <person name="Hildebrand F."/>
            <person name="Pallen M.J."/>
        </authorList>
    </citation>
    <scope>NUCLEOTIDE SEQUENCE</scope>
    <source>
        <strain evidence="2">ChiHejej3B27-3195</strain>
    </source>
</reference>
<dbReference type="EMBL" id="DXGD01000007">
    <property type="protein sequence ID" value="HIW98537.1"/>
    <property type="molecule type" value="Genomic_DNA"/>
</dbReference>
<gene>
    <name evidence="2" type="ORF">H9871_00170</name>
</gene>
<name>A0A9D1S282_9MICC</name>
<sequence>MNDLIIQAAGVIQTDGTLQAAGFFDQIESLFSSGADTAKMVFGSGFIIAAAIQWVRNKFSIASGIAGIFLAIIGGAIISQMDVFQQSAEDTIPDAAPVVNESTLLEAQPQLEDPIVLTVDDLGYAA</sequence>
<keyword evidence="1" id="KW-0472">Membrane</keyword>
<protein>
    <submittedName>
        <fullName evidence="2">Uncharacterized protein</fullName>
    </submittedName>
</protein>
<keyword evidence="1" id="KW-0812">Transmembrane</keyword>
<organism evidence="2 3">
    <name type="scientific">Candidatus Nesterenkonia stercoripullorum</name>
    <dbReference type="NCBI Taxonomy" id="2838701"/>
    <lineage>
        <taxon>Bacteria</taxon>
        <taxon>Bacillati</taxon>
        <taxon>Actinomycetota</taxon>
        <taxon>Actinomycetes</taxon>
        <taxon>Micrococcales</taxon>
        <taxon>Micrococcaceae</taxon>
        <taxon>Nesterenkonia</taxon>
    </lineage>
</organism>
<comment type="caution">
    <text evidence="2">The sequence shown here is derived from an EMBL/GenBank/DDBJ whole genome shotgun (WGS) entry which is preliminary data.</text>
</comment>
<dbReference type="Proteomes" id="UP000824151">
    <property type="component" value="Unassembled WGS sequence"/>
</dbReference>
<evidence type="ECO:0000313" key="3">
    <source>
        <dbReference type="Proteomes" id="UP000824151"/>
    </source>
</evidence>
<proteinExistence type="predicted"/>
<keyword evidence="1" id="KW-1133">Transmembrane helix</keyword>
<feature type="transmembrane region" description="Helical" evidence="1">
    <location>
        <begin position="61"/>
        <end position="78"/>
    </location>
</feature>
<accession>A0A9D1S282</accession>
<evidence type="ECO:0000313" key="2">
    <source>
        <dbReference type="EMBL" id="HIW98537.1"/>
    </source>
</evidence>
<evidence type="ECO:0000256" key="1">
    <source>
        <dbReference type="SAM" id="Phobius"/>
    </source>
</evidence>
<reference evidence="2" key="2">
    <citation type="submission" date="2021-04" db="EMBL/GenBank/DDBJ databases">
        <authorList>
            <person name="Gilroy R."/>
        </authorList>
    </citation>
    <scope>NUCLEOTIDE SEQUENCE</scope>
    <source>
        <strain evidence="2">ChiHejej3B27-3195</strain>
    </source>
</reference>
<dbReference type="AlphaFoldDB" id="A0A9D1S282"/>